<dbReference type="PROSITE" id="PS51819">
    <property type="entry name" value="VOC"/>
    <property type="match status" value="1"/>
</dbReference>
<dbReference type="InterPro" id="IPR004360">
    <property type="entry name" value="Glyas_Fos-R_dOase_dom"/>
</dbReference>
<evidence type="ECO:0000313" key="3">
    <source>
        <dbReference type="Proteomes" id="UP001597079"/>
    </source>
</evidence>
<dbReference type="PANTHER" id="PTHR21366:SF22">
    <property type="entry name" value="VOC DOMAIN-CONTAINING PROTEIN"/>
    <property type="match status" value="1"/>
</dbReference>
<evidence type="ECO:0000259" key="1">
    <source>
        <dbReference type="PROSITE" id="PS51819"/>
    </source>
</evidence>
<comment type="caution">
    <text evidence="2">The sequence shown here is derived from an EMBL/GenBank/DDBJ whole genome shotgun (WGS) entry which is preliminary data.</text>
</comment>
<protein>
    <submittedName>
        <fullName evidence="2">VOC family protein</fullName>
    </submittedName>
</protein>
<dbReference type="Gene3D" id="3.10.180.10">
    <property type="entry name" value="2,3-Dihydroxybiphenyl 1,2-Dioxygenase, domain 1"/>
    <property type="match status" value="1"/>
</dbReference>
<dbReference type="InterPro" id="IPR050383">
    <property type="entry name" value="GlyoxalaseI/FosfomycinResist"/>
</dbReference>
<dbReference type="RefSeq" id="WP_377941439.1">
    <property type="nucleotide sequence ID" value="NZ_JBHUCX010000013.1"/>
</dbReference>
<sequence length="127" mass="14625">MIEIEQIHHVSLAVRDLSRAKEFYSGVLQFSEIERPPFGSRGIWYAIGDRQLHLSENSEAETLRASGIDDREGHFAIWVKSYRSTIDWLQKQGIAYKTKPDSIAGFSQIWIIDPDHNVIEFDAEFNS</sequence>
<gene>
    <name evidence="2" type="ORF">ACFSB2_03995</name>
</gene>
<dbReference type="Proteomes" id="UP001597079">
    <property type="component" value="Unassembled WGS sequence"/>
</dbReference>
<dbReference type="InterPro" id="IPR029068">
    <property type="entry name" value="Glyas_Bleomycin-R_OHBP_Dase"/>
</dbReference>
<dbReference type="InterPro" id="IPR037523">
    <property type="entry name" value="VOC_core"/>
</dbReference>
<dbReference type="PANTHER" id="PTHR21366">
    <property type="entry name" value="GLYOXALASE FAMILY PROTEIN"/>
    <property type="match status" value="1"/>
</dbReference>
<dbReference type="SUPFAM" id="SSF54593">
    <property type="entry name" value="Glyoxalase/Bleomycin resistance protein/Dihydroxybiphenyl dioxygenase"/>
    <property type="match status" value="1"/>
</dbReference>
<accession>A0ABW4JFC5</accession>
<evidence type="ECO:0000313" key="2">
    <source>
        <dbReference type="EMBL" id="MFD1673870.1"/>
    </source>
</evidence>
<keyword evidence="3" id="KW-1185">Reference proteome</keyword>
<name>A0ABW4JFC5_9BACL</name>
<dbReference type="EMBL" id="JBHUCX010000013">
    <property type="protein sequence ID" value="MFD1673870.1"/>
    <property type="molecule type" value="Genomic_DNA"/>
</dbReference>
<reference evidence="3" key="1">
    <citation type="journal article" date="2019" name="Int. J. Syst. Evol. Microbiol.">
        <title>The Global Catalogue of Microorganisms (GCM) 10K type strain sequencing project: providing services to taxonomists for standard genome sequencing and annotation.</title>
        <authorList>
            <consortium name="The Broad Institute Genomics Platform"/>
            <consortium name="The Broad Institute Genome Sequencing Center for Infectious Disease"/>
            <person name="Wu L."/>
            <person name="Ma J."/>
        </authorList>
    </citation>
    <scope>NUCLEOTIDE SEQUENCE [LARGE SCALE GENOMIC DNA]</scope>
    <source>
        <strain evidence="3">CGMCC 1.12286</strain>
    </source>
</reference>
<dbReference type="Pfam" id="PF00903">
    <property type="entry name" value="Glyoxalase"/>
    <property type="match status" value="1"/>
</dbReference>
<organism evidence="2 3">
    <name type="scientific">Alicyclobacillus fodiniaquatilis</name>
    <dbReference type="NCBI Taxonomy" id="1661150"/>
    <lineage>
        <taxon>Bacteria</taxon>
        <taxon>Bacillati</taxon>
        <taxon>Bacillota</taxon>
        <taxon>Bacilli</taxon>
        <taxon>Bacillales</taxon>
        <taxon>Alicyclobacillaceae</taxon>
        <taxon>Alicyclobacillus</taxon>
    </lineage>
</organism>
<proteinExistence type="predicted"/>
<feature type="domain" description="VOC" evidence="1">
    <location>
        <begin position="6"/>
        <end position="124"/>
    </location>
</feature>